<feature type="domain" description="Autotransporter" evidence="1">
    <location>
        <begin position="1"/>
        <end position="149"/>
    </location>
</feature>
<feature type="non-terminal residue" evidence="2">
    <location>
        <position position="1"/>
    </location>
</feature>
<dbReference type="SUPFAM" id="SSF103515">
    <property type="entry name" value="Autotransporter"/>
    <property type="match status" value="1"/>
</dbReference>
<reference evidence="2" key="1">
    <citation type="submission" date="2022-09" db="EMBL/GenBank/DDBJ databases">
        <title>Molecular characterization of Glaesserella parasuis strains circulating in commercial swine farms using whole-genome sequencing.</title>
        <authorList>
            <person name="Mugabi R."/>
            <person name="Clavijo M."/>
            <person name="Li G."/>
        </authorList>
    </citation>
    <scope>NUCLEOTIDE SEQUENCE</scope>
    <source>
        <strain evidence="2">0435-53</strain>
    </source>
</reference>
<dbReference type="AlphaFoldDB" id="A0AA42EIB7"/>
<dbReference type="Gene3D" id="2.40.128.130">
    <property type="entry name" value="Autotransporter beta-domain"/>
    <property type="match status" value="1"/>
</dbReference>
<organism evidence="2 3">
    <name type="scientific">Glaesserella parasuis</name>
    <name type="common">Haemophilus parasuis</name>
    <dbReference type="NCBI Taxonomy" id="738"/>
    <lineage>
        <taxon>Bacteria</taxon>
        <taxon>Pseudomonadati</taxon>
        <taxon>Pseudomonadota</taxon>
        <taxon>Gammaproteobacteria</taxon>
        <taxon>Pasteurellales</taxon>
        <taxon>Pasteurellaceae</taxon>
        <taxon>Glaesserella</taxon>
    </lineage>
</organism>
<evidence type="ECO:0000313" key="3">
    <source>
        <dbReference type="Proteomes" id="UP001148834"/>
    </source>
</evidence>
<name>A0AA42EIB7_GLAPU</name>
<evidence type="ECO:0000259" key="1">
    <source>
        <dbReference type="PROSITE" id="PS51208"/>
    </source>
</evidence>
<protein>
    <submittedName>
        <fullName evidence="2">Autotransporter outer membrane beta-barrel domain-containing protein</fullName>
    </submittedName>
</protein>
<dbReference type="Pfam" id="PF03797">
    <property type="entry name" value="Autotransporter"/>
    <property type="match status" value="1"/>
</dbReference>
<dbReference type="Proteomes" id="UP001148834">
    <property type="component" value="Unassembled WGS sequence"/>
</dbReference>
<evidence type="ECO:0000313" key="2">
    <source>
        <dbReference type="EMBL" id="MDD2168717.1"/>
    </source>
</evidence>
<proteinExistence type="predicted"/>
<dbReference type="PROSITE" id="PS51208">
    <property type="entry name" value="AUTOTRANSPORTER"/>
    <property type="match status" value="1"/>
</dbReference>
<dbReference type="InterPro" id="IPR036709">
    <property type="entry name" value="Autotransporte_beta_dom_sf"/>
</dbReference>
<accession>A0AA42EIB7</accession>
<dbReference type="EMBL" id="JAODIR010000053">
    <property type="protein sequence ID" value="MDD2168717.1"/>
    <property type="molecule type" value="Genomic_DNA"/>
</dbReference>
<sequence>YNTHSFYLGGEVGYRFNLGSGYVEPQAEVIYVKNSQANLADNGHKLTIKVSNGLVGRLGVNAGKTFKIGQSKATAWAGIGYQWDIAKRNEILVDGISASNSKKDARMLMDLGLNIRANDKLSIGLSLEGSAFGKYNTDLSVNSNVRYSF</sequence>
<dbReference type="GO" id="GO:0019867">
    <property type="term" value="C:outer membrane"/>
    <property type="evidence" value="ECO:0007669"/>
    <property type="project" value="InterPro"/>
</dbReference>
<gene>
    <name evidence="2" type="ORF">N5925_09070</name>
</gene>
<dbReference type="InterPro" id="IPR005546">
    <property type="entry name" value="Autotransporte_beta"/>
</dbReference>
<dbReference type="InterPro" id="IPR006315">
    <property type="entry name" value="OM_autotransptr_brl_dom"/>
</dbReference>
<comment type="caution">
    <text evidence="2">The sequence shown here is derived from an EMBL/GenBank/DDBJ whole genome shotgun (WGS) entry which is preliminary data.</text>
</comment>
<dbReference type="NCBIfam" id="TIGR01414">
    <property type="entry name" value="autotrans_barl"/>
    <property type="match status" value="1"/>
</dbReference>